<sequence length="69" mass="7990">MSHSTRELPERPESRNRVALAASRSVAAHIADQGLFFGIRRTSRDLRFLWGRTKSDIAEERKRAIQRLN</sequence>
<evidence type="ECO:0000313" key="1">
    <source>
        <dbReference type="EMBL" id="GAT56624.1"/>
    </source>
</evidence>
<keyword evidence="2" id="KW-1185">Reference proteome</keyword>
<dbReference type="Proteomes" id="UP000815677">
    <property type="component" value="Unassembled WGS sequence"/>
</dbReference>
<reference evidence="1" key="1">
    <citation type="submission" date="2014-09" db="EMBL/GenBank/DDBJ databases">
        <title>Genome sequence of the luminous mushroom Mycena chlorophos for searching fungal bioluminescence genes.</title>
        <authorList>
            <person name="Tanaka Y."/>
            <person name="Kasuga D."/>
            <person name="Oba Y."/>
            <person name="Hase S."/>
            <person name="Sato K."/>
            <person name="Oba Y."/>
            <person name="Sakakibara Y."/>
        </authorList>
    </citation>
    <scope>NUCLEOTIDE SEQUENCE</scope>
</reference>
<dbReference type="EMBL" id="DF849315">
    <property type="protein sequence ID" value="GAT56624.1"/>
    <property type="molecule type" value="Genomic_DNA"/>
</dbReference>
<protein>
    <submittedName>
        <fullName evidence="1">Uncharacterized protein</fullName>
    </submittedName>
</protein>
<gene>
    <name evidence="1" type="ORF">MCHLO_13253</name>
</gene>
<evidence type="ECO:0000313" key="2">
    <source>
        <dbReference type="Proteomes" id="UP000815677"/>
    </source>
</evidence>
<accession>A0ABQ0LZX9</accession>
<name>A0ABQ0LZX9_MYCCL</name>
<proteinExistence type="predicted"/>
<organism evidence="1 2">
    <name type="scientific">Mycena chlorophos</name>
    <name type="common">Agaric fungus</name>
    <name type="synonym">Agaricus chlorophos</name>
    <dbReference type="NCBI Taxonomy" id="658473"/>
    <lineage>
        <taxon>Eukaryota</taxon>
        <taxon>Fungi</taxon>
        <taxon>Dikarya</taxon>
        <taxon>Basidiomycota</taxon>
        <taxon>Agaricomycotina</taxon>
        <taxon>Agaricomycetes</taxon>
        <taxon>Agaricomycetidae</taxon>
        <taxon>Agaricales</taxon>
        <taxon>Marasmiineae</taxon>
        <taxon>Mycenaceae</taxon>
        <taxon>Mycena</taxon>
    </lineage>
</organism>